<dbReference type="Gene3D" id="3.40.50.1100">
    <property type="match status" value="2"/>
</dbReference>
<keyword evidence="3 5" id="KW-0663">Pyridoxal phosphate</keyword>
<evidence type="ECO:0000256" key="2">
    <source>
        <dbReference type="ARBA" id="ARBA00008639"/>
    </source>
</evidence>
<evidence type="ECO:0000256" key="1">
    <source>
        <dbReference type="ARBA" id="ARBA00001933"/>
    </source>
</evidence>
<dbReference type="InterPro" id="IPR027278">
    <property type="entry name" value="ACCD_DCysDesulf"/>
</dbReference>
<evidence type="ECO:0000256" key="3">
    <source>
        <dbReference type="ARBA" id="ARBA00022898"/>
    </source>
</evidence>
<name>A0A7C4H6G6_STAMA</name>
<dbReference type="PANTHER" id="PTHR43780">
    <property type="entry name" value="1-AMINOCYCLOPROPANE-1-CARBOXYLATE DEAMINASE-RELATED"/>
    <property type="match status" value="1"/>
</dbReference>
<evidence type="ECO:0000259" key="6">
    <source>
        <dbReference type="Pfam" id="PF00291"/>
    </source>
</evidence>
<evidence type="ECO:0000256" key="5">
    <source>
        <dbReference type="PIRSR" id="PIRSR006278-2"/>
    </source>
</evidence>
<evidence type="ECO:0000256" key="4">
    <source>
        <dbReference type="PIRSR" id="PIRSR006278-1"/>
    </source>
</evidence>
<comment type="cofactor">
    <cofactor evidence="1">
        <name>pyridoxal 5'-phosphate</name>
        <dbReference type="ChEBI" id="CHEBI:597326"/>
    </cofactor>
</comment>
<comment type="caution">
    <text evidence="7">The sequence shown here is derived from an EMBL/GenBank/DDBJ whole genome shotgun (WGS) entry which is preliminary data.</text>
</comment>
<dbReference type="AlphaFoldDB" id="A0A7C4H6G6"/>
<dbReference type="SUPFAM" id="SSF53686">
    <property type="entry name" value="Tryptophan synthase beta subunit-like PLP-dependent enzymes"/>
    <property type="match status" value="1"/>
</dbReference>
<dbReference type="GO" id="GO:0019148">
    <property type="term" value="F:D-cysteine desulfhydrase activity"/>
    <property type="evidence" value="ECO:0007669"/>
    <property type="project" value="TreeGrafter"/>
</dbReference>
<sequence>MFWKLYNVPRIELMTLPTPMEKLINLSRELGVDIYVKRDDVMELAMGGNKVRKLEFILADVLRKGCDTVITRGSYFSNHVRLTAAAARKLGLEVFIVTYPPYDGYEMDYQGNTLLNMIFGAKIVHTSNSFEADEKMIELSEELSRKGFKPYVIPVGGSNPLGVLGYAHASLEIMEQARSLGFNPNIIIHATGTGTTQAGLILGLKLIGVDNVRVIGVDVEKENERVLKNKIIGLVNEASSILNVNVNVDDNDIEIEERYSFNGYGRVSGELIEFIEWVARREGLLLDPVYTGKAFYALIDMIRNREIEKDAKVVFIHTGGLPLVFQFRNAFIKTLR</sequence>
<dbReference type="Pfam" id="PF00291">
    <property type="entry name" value="PALP"/>
    <property type="match status" value="1"/>
</dbReference>
<organism evidence="7">
    <name type="scientific">Staphylothermus marinus</name>
    <dbReference type="NCBI Taxonomy" id="2280"/>
    <lineage>
        <taxon>Archaea</taxon>
        <taxon>Thermoproteota</taxon>
        <taxon>Thermoprotei</taxon>
        <taxon>Desulfurococcales</taxon>
        <taxon>Desulfurococcaceae</taxon>
        <taxon>Staphylothermus</taxon>
    </lineage>
</organism>
<feature type="active site" description="Nucleophile" evidence="4">
    <location>
        <position position="77"/>
    </location>
</feature>
<proteinExistence type="inferred from homology"/>
<dbReference type="InterPro" id="IPR036052">
    <property type="entry name" value="TrpB-like_PALP_sf"/>
</dbReference>
<feature type="modified residue" description="N6-(pyridoxal phosphate)lysine" evidence="5">
    <location>
        <position position="50"/>
    </location>
</feature>
<feature type="domain" description="Tryptophan synthase beta chain-like PALP" evidence="6">
    <location>
        <begin position="14"/>
        <end position="319"/>
    </location>
</feature>
<dbReference type="PIRSF" id="PIRSF006278">
    <property type="entry name" value="ACCD_DCysDesulf"/>
    <property type="match status" value="1"/>
</dbReference>
<gene>
    <name evidence="7" type="ORF">ENU14_05720</name>
</gene>
<evidence type="ECO:0000313" key="7">
    <source>
        <dbReference type="EMBL" id="HGM59059.1"/>
    </source>
</evidence>
<protein>
    <submittedName>
        <fullName evidence="7">D-cysteine desulfhydrase family protein</fullName>
    </submittedName>
</protein>
<dbReference type="InterPro" id="IPR005966">
    <property type="entry name" value="D-Cys_desShydrase"/>
</dbReference>
<dbReference type="EMBL" id="DTBJ01000051">
    <property type="protein sequence ID" value="HGM59059.1"/>
    <property type="molecule type" value="Genomic_DNA"/>
</dbReference>
<reference evidence="7" key="1">
    <citation type="journal article" date="2020" name="mSystems">
        <title>Genome- and Community-Level Interaction Insights into Carbon Utilization and Element Cycling Functions of Hydrothermarchaeota in Hydrothermal Sediment.</title>
        <authorList>
            <person name="Zhou Z."/>
            <person name="Liu Y."/>
            <person name="Xu W."/>
            <person name="Pan J."/>
            <person name="Luo Z.H."/>
            <person name="Li M."/>
        </authorList>
    </citation>
    <scope>NUCLEOTIDE SEQUENCE [LARGE SCALE GENOMIC DNA]</scope>
    <source>
        <strain evidence="7">SpSt-642</strain>
    </source>
</reference>
<comment type="similarity">
    <text evidence="2">Belongs to the ACC deaminase/D-cysteine desulfhydrase family.</text>
</comment>
<accession>A0A7C4H6G6</accession>
<dbReference type="PANTHER" id="PTHR43780:SF2">
    <property type="entry name" value="1-AMINOCYCLOPROPANE-1-CARBOXYLATE DEAMINASE-RELATED"/>
    <property type="match status" value="1"/>
</dbReference>
<dbReference type="InterPro" id="IPR001926">
    <property type="entry name" value="TrpB-like_PALP"/>
</dbReference>
<dbReference type="NCBIfam" id="TIGR01275">
    <property type="entry name" value="ACC_deam_rel"/>
    <property type="match status" value="1"/>
</dbReference>